<gene>
    <name evidence="1" type="ORF">KUCA_T00000732001</name>
</gene>
<protein>
    <submittedName>
        <fullName evidence="1">Uncharacterized protein</fullName>
    </submittedName>
</protein>
<reference evidence="1" key="2">
    <citation type="submission" date="2014-02" db="EMBL/GenBank/DDBJ databases">
        <title>Complete DNA sequence of /Kuraishia capsulata/ illustrates novel genomic features among budding yeasts (/Saccharomycotina/).</title>
        <authorList>
            <person name="Morales L."/>
            <person name="Noel B."/>
            <person name="Porcel B."/>
            <person name="Marcet-Houben M."/>
            <person name="Hullo M-F."/>
            <person name="Sacerdot C."/>
            <person name="Tekaia F."/>
            <person name="Leh-Louis V."/>
            <person name="Despons L."/>
            <person name="Khanna V."/>
            <person name="Aury J-M."/>
            <person name="Barbe V."/>
            <person name="Couloux A."/>
            <person name="Labadie K."/>
            <person name="Pelletier E."/>
            <person name="Souciet J-L."/>
            <person name="Boekhout T."/>
            <person name="Gabaldon T."/>
            <person name="Wincker P."/>
            <person name="Dujon B."/>
        </authorList>
    </citation>
    <scope>NUCLEOTIDE SEQUENCE</scope>
    <source>
        <strain evidence="1">CBS 1993</strain>
    </source>
</reference>
<name>W6MG80_9ASCO</name>
<reference evidence="1" key="1">
    <citation type="submission" date="2013-12" db="EMBL/GenBank/DDBJ databases">
        <authorList>
            <person name="Genoscope - CEA"/>
        </authorList>
    </citation>
    <scope>NUCLEOTIDE SEQUENCE</scope>
    <source>
        <strain evidence="1">CBS 1993</strain>
    </source>
</reference>
<sequence>MEAARQSRHYLRFLQIATNIMRFSQIPPNSNSNSCPLQTRSCNKRVSDLNFKSSCLRGPPIEESLVLLRVSHLRLFHHGSIFLYSLEHPLILCLCNYHQLGLPVVFLTRNFT</sequence>
<dbReference type="HOGENOM" id="CLU_2146244_0_0_1"/>
<dbReference type="EMBL" id="HG793125">
    <property type="protein sequence ID" value="CDK24766.1"/>
    <property type="molecule type" value="Genomic_DNA"/>
</dbReference>
<proteinExistence type="predicted"/>
<dbReference type="AlphaFoldDB" id="W6MG80"/>
<dbReference type="RefSeq" id="XP_022456781.1">
    <property type="nucleotide sequence ID" value="XM_022605299.1"/>
</dbReference>
<keyword evidence="2" id="KW-1185">Reference proteome</keyword>
<accession>W6MG80</accession>
<evidence type="ECO:0000313" key="1">
    <source>
        <dbReference type="EMBL" id="CDK24766.1"/>
    </source>
</evidence>
<dbReference type="GeneID" id="34518169"/>
<dbReference type="Proteomes" id="UP000019384">
    <property type="component" value="Unassembled WGS sequence"/>
</dbReference>
<organism evidence="1 2">
    <name type="scientific">Kuraishia capsulata CBS 1993</name>
    <dbReference type="NCBI Taxonomy" id="1382522"/>
    <lineage>
        <taxon>Eukaryota</taxon>
        <taxon>Fungi</taxon>
        <taxon>Dikarya</taxon>
        <taxon>Ascomycota</taxon>
        <taxon>Saccharomycotina</taxon>
        <taxon>Pichiomycetes</taxon>
        <taxon>Pichiales</taxon>
        <taxon>Pichiaceae</taxon>
        <taxon>Kuraishia</taxon>
    </lineage>
</organism>
<evidence type="ECO:0000313" key="2">
    <source>
        <dbReference type="Proteomes" id="UP000019384"/>
    </source>
</evidence>